<accession>A0A3D8J394</accession>
<evidence type="ECO:0000313" key="2">
    <source>
        <dbReference type="Proteomes" id="UP000256695"/>
    </source>
</evidence>
<dbReference type="Pfam" id="PF01856">
    <property type="entry name" value="HP_OMP"/>
    <property type="match status" value="1"/>
</dbReference>
<keyword evidence="2" id="KW-1185">Reference proteome</keyword>
<organism evidence="1 2">
    <name type="scientific">Helicobacter anseris</name>
    <dbReference type="NCBI Taxonomy" id="375926"/>
    <lineage>
        <taxon>Bacteria</taxon>
        <taxon>Pseudomonadati</taxon>
        <taxon>Campylobacterota</taxon>
        <taxon>Epsilonproteobacteria</taxon>
        <taxon>Campylobacterales</taxon>
        <taxon>Helicobacteraceae</taxon>
        <taxon>Helicobacter</taxon>
    </lineage>
</organism>
<comment type="caution">
    <text evidence="1">The sequence shown here is derived from an EMBL/GenBank/DDBJ whole genome shotgun (WGS) entry which is preliminary data.</text>
</comment>
<dbReference type="InterPro" id="IPR002718">
    <property type="entry name" value="OMP_Helicobacter"/>
</dbReference>
<name>A0A3D8J394_9HELI</name>
<dbReference type="EMBL" id="NXLX01000023">
    <property type="protein sequence ID" value="RDU72002.1"/>
    <property type="molecule type" value="Genomic_DNA"/>
</dbReference>
<protein>
    <recommendedName>
        <fullName evidence="3">Outer membrane protein beta-barrel domain-containing protein</fullName>
    </recommendedName>
</protein>
<evidence type="ECO:0008006" key="3">
    <source>
        <dbReference type="Google" id="ProtNLM"/>
    </source>
</evidence>
<evidence type="ECO:0000313" key="1">
    <source>
        <dbReference type="EMBL" id="RDU72002.1"/>
    </source>
</evidence>
<reference evidence="1 2" key="1">
    <citation type="submission" date="2018-04" db="EMBL/GenBank/DDBJ databases">
        <title>Novel Campyloabacter and Helicobacter Species and Strains.</title>
        <authorList>
            <person name="Mannion A.J."/>
            <person name="Shen Z."/>
            <person name="Fox J.G."/>
        </authorList>
    </citation>
    <scope>NUCLEOTIDE SEQUENCE [LARGE SCALE GENOMIC DNA]</scope>
    <source>
        <strain evidence="1 2">MIT 04-9362</strain>
    </source>
</reference>
<sequence>MYSKIHKFYCKIPNIYKMEKFRKMKNRFLFITFGIFLLSNILFARFYIGTETGYTKGTMYLYKDELGANIPSIDETIIENQNGITSNIILGTEHFFLKDYLGIRWGVYAGYGFLKGKLANVNSLTFGANADGIANIFASENFSIGALVGGEFANILHLPIQEVKIGRVIDGREYSVSNKAFLNRMILRMGISTSFKKHHRIEFLFKYPLAAPTETSQYFDGGMENGKYQVKYDYKYSYLYEYWEAFLSYKYIF</sequence>
<dbReference type="AlphaFoldDB" id="A0A3D8J394"/>
<proteinExistence type="predicted"/>
<gene>
    <name evidence="1" type="ORF">CQA57_07325</name>
</gene>
<dbReference type="Proteomes" id="UP000256695">
    <property type="component" value="Unassembled WGS sequence"/>
</dbReference>